<protein>
    <recommendedName>
        <fullName evidence="1">non-specific serine/threonine protein kinase</fullName>
        <ecNumber evidence="1">2.7.11.1</ecNumber>
    </recommendedName>
</protein>
<name>D8PYS5_SCHCM</name>
<dbReference type="HOGENOM" id="CLU_000288_63_0_1"/>
<accession>D8PYS5</accession>
<feature type="non-terminal residue" evidence="7">
    <location>
        <position position="252"/>
    </location>
</feature>
<dbReference type="SUPFAM" id="SSF56112">
    <property type="entry name" value="Protein kinase-like (PK-like)"/>
    <property type="match status" value="1"/>
</dbReference>
<dbReference type="InterPro" id="IPR008271">
    <property type="entry name" value="Ser/Thr_kinase_AS"/>
</dbReference>
<gene>
    <name evidence="7" type="ORF">SCHCODRAFT_44707</name>
</gene>
<feature type="non-terminal residue" evidence="7">
    <location>
        <position position="1"/>
    </location>
</feature>
<dbReference type="GO" id="GO:0005776">
    <property type="term" value="C:autophagosome"/>
    <property type="evidence" value="ECO:0007669"/>
    <property type="project" value="TreeGrafter"/>
</dbReference>
<dbReference type="EMBL" id="GL377304">
    <property type="protein sequence ID" value="EFI98745.1"/>
    <property type="molecule type" value="Genomic_DNA"/>
</dbReference>
<evidence type="ECO:0000256" key="5">
    <source>
        <dbReference type="ARBA" id="ARBA00022840"/>
    </source>
</evidence>
<evidence type="ECO:0000259" key="6">
    <source>
        <dbReference type="PROSITE" id="PS50011"/>
    </source>
</evidence>
<dbReference type="GeneID" id="9585259"/>
<evidence type="ECO:0000313" key="7">
    <source>
        <dbReference type="EMBL" id="EFI98745.1"/>
    </source>
</evidence>
<keyword evidence="8" id="KW-1185">Reference proteome</keyword>
<evidence type="ECO:0000256" key="4">
    <source>
        <dbReference type="ARBA" id="ARBA00022777"/>
    </source>
</evidence>
<feature type="domain" description="Protein kinase" evidence="6">
    <location>
        <begin position="3"/>
        <end position="252"/>
    </location>
</feature>
<organism evidence="8">
    <name type="scientific">Schizophyllum commune (strain H4-8 / FGSC 9210)</name>
    <name type="common">Split gill fungus</name>
    <dbReference type="NCBI Taxonomy" id="578458"/>
    <lineage>
        <taxon>Eukaryota</taxon>
        <taxon>Fungi</taxon>
        <taxon>Dikarya</taxon>
        <taxon>Basidiomycota</taxon>
        <taxon>Agaricomycotina</taxon>
        <taxon>Agaricomycetes</taxon>
        <taxon>Agaricomycetidae</taxon>
        <taxon>Agaricales</taxon>
        <taxon>Schizophyllaceae</taxon>
        <taxon>Schizophyllum</taxon>
    </lineage>
</organism>
<dbReference type="SMART" id="SM00220">
    <property type="entry name" value="S_TKc"/>
    <property type="match status" value="1"/>
</dbReference>
<dbReference type="InParanoid" id="D8PYS5"/>
<dbReference type="AlphaFoldDB" id="D8PYS5"/>
<dbReference type="InterPro" id="IPR011009">
    <property type="entry name" value="Kinase-like_dom_sf"/>
</dbReference>
<dbReference type="GO" id="GO:0005524">
    <property type="term" value="F:ATP binding"/>
    <property type="evidence" value="ECO:0007669"/>
    <property type="project" value="UniProtKB-KW"/>
</dbReference>
<proteinExistence type="predicted"/>
<dbReference type="STRING" id="578458.D8PYS5"/>
<dbReference type="eggNOG" id="KOG0583">
    <property type="taxonomic scope" value="Eukaryota"/>
</dbReference>
<evidence type="ECO:0000256" key="3">
    <source>
        <dbReference type="ARBA" id="ARBA00022741"/>
    </source>
</evidence>
<dbReference type="GO" id="GO:0000045">
    <property type="term" value="P:autophagosome assembly"/>
    <property type="evidence" value="ECO:0007669"/>
    <property type="project" value="TreeGrafter"/>
</dbReference>
<dbReference type="InterPro" id="IPR000719">
    <property type="entry name" value="Prot_kinase_dom"/>
</dbReference>
<dbReference type="Pfam" id="PF00069">
    <property type="entry name" value="Pkinase"/>
    <property type="match status" value="1"/>
</dbReference>
<dbReference type="PROSITE" id="PS50011">
    <property type="entry name" value="PROTEIN_KINASE_DOM"/>
    <property type="match status" value="1"/>
</dbReference>
<keyword evidence="3" id="KW-0547">Nucleotide-binding</keyword>
<dbReference type="OrthoDB" id="541276at2759"/>
<dbReference type="VEuPathDB" id="FungiDB:SCHCODRAFT_02568248"/>
<dbReference type="OMA" id="VNINTRW"/>
<keyword evidence="5" id="KW-0067">ATP-binding</keyword>
<dbReference type="GO" id="GO:0005829">
    <property type="term" value="C:cytosol"/>
    <property type="evidence" value="ECO:0007669"/>
    <property type="project" value="TreeGrafter"/>
</dbReference>
<dbReference type="GO" id="GO:0004674">
    <property type="term" value="F:protein serine/threonine kinase activity"/>
    <property type="evidence" value="ECO:0007669"/>
    <property type="project" value="UniProtKB-EC"/>
</dbReference>
<keyword evidence="4" id="KW-0418">Kinase</keyword>
<dbReference type="PROSITE" id="PS00108">
    <property type="entry name" value="PROTEIN_KINASE_ST"/>
    <property type="match status" value="1"/>
</dbReference>
<evidence type="ECO:0000256" key="2">
    <source>
        <dbReference type="ARBA" id="ARBA00022679"/>
    </source>
</evidence>
<evidence type="ECO:0000313" key="8">
    <source>
        <dbReference type="Proteomes" id="UP000007431"/>
    </source>
</evidence>
<dbReference type="Proteomes" id="UP000007431">
    <property type="component" value="Unassembled WGS sequence"/>
</dbReference>
<dbReference type="PANTHER" id="PTHR24348:SF22">
    <property type="entry name" value="NON-SPECIFIC SERINE_THREONINE PROTEIN KINASE"/>
    <property type="match status" value="1"/>
</dbReference>
<dbReference type="EC" id="2.7.11.1" evidence="1"/>
<dbReference type="GO" id="GO:0016020">
    <property type="term" value="C:membrane"/>
    <property type="evidence" value="ECO:0007669"/>
    <property type="project" value="TreeGrafter"/>
</dbReference>
<dbReference type="GO" id="GO:0000407">
    <property type="term" value="C:phagophore assembly site"/>
    <property type="evidence" value="ECO:0007669"/>
    <property type="project" value="TreeGrafter"/>
</dbReference>
<dbReference type="GO" id="GO:0010506">
    <property type="term" value="P:regulation of autophagy"/>
    <property type="evidence" value="ECO:0007669"/>
    <property type="project" value="InterPro"/>
</dbReference>
<keyword evidence="2" id="KW-0808">Transferase</keyword>
<dbReference type="InterPro" id="IPR045269">
    <property type="entry name" value="Atg1-like"/>
</dbReference>
<evidence type="ECO:0000256" key="1">
    <source>
        <dbReference type="ARBA" id="ARBA00012513"/>
    </source>
</evidence>
<dbReference type="KEGG" id="scm:SCHCO_02568248"/>
<dbReference type="Gene3D" id="1.10.510.10">
    <property type="entry name" value="Transferase(Phosphotransferase) domain 1"/>
    <property type="match status" value="1"/>
</dbReference>
<dbReference type="PANTHER" id="PTHR24348">
    <property type="entry name" value="SERINE/THREONINE-PROTEIN KINASE UNC-51-RELATED"/>
    <property type="match status" value="1"/>
</dbReference>
<sequence length="252" mass="28788">DRFRFEALLACGSFGSVYRAVDTYRNNELVAIKVQKKPEARFHVAQRQQEETCIHAALYGHPNIVSLWGAYETPGGVYHHMDLSDGIDLHDALKQKIFADRPGLLKRGFGQIISALAYMHGKRFYHRDIKPENILLSADLRTWRLCDFGLATPDDWTRGKGAGSGFYRSPESLVGEYDNGPADVWSLGMTLLYLVTGRKPWAKATPDDKLYSLFLESGPKFFLVLGDMTAEFFQFIRRFFELDPKKRITLRE</sequence>
<reference evidence="7 8" key="1">
    <citation type="journal article" date="2010" name="Nat. Biotechnol.">
        <title>Genome sequence of the model mushroom Schizophyllum commune.</title>
        <authorList>
            <person name="Ohm R.A."/>
            <person name="de Jong J.F."/>
            <person name="Lugones L.G."/>
            <person name="Aerts A."/>
            <person name="Kothe E."/>
            <person name="Stajich J.E."/>
            <person name="de Vries R.P."/>
            <person name="Record E."/>
            <person name="Levasseur A."/>
            <person name="Baker S.E."/>
            <person name="Bartholomew K.A."/>
            <person name="Coutinho P.M."/>
            <person name="Erdmann S."/>
            <person name="Fowler T.J."/>
            <person name="Gathman A.C."/>
            <person name="Lombard V."/>
            <person name="Henrissat B."/>
            <person name="Knabe N."/>
            <person name="Kuees U."/>
            <person name="Lilly W.W."/>
            <person name="Lindquist E."/>
            <person name="Lucas S."/>
            <person name="Magnuson J.K."/>
            <person name="Piumi F."/>
            <person name="Raudaskoski M."/>
            <person name="Salamov A."/>
            <person name="Schmutz J."/>
            <person name="Schwarze F.W.M.R."/>
            <person name="vanKuyk P.A."/>
            <person name="Horton J.S."/>
            <person name="Grigoriev I.V."/>
            <person name="Woesten H.A.B."/>
        </authorList>
    </citation>
    <scope>NUCLEOTIDE SEQUENCE [LARGE SCALE GENOMIC DNA]</scope>
    <source>
        <strain evidence="8">H4-8 / FGSC 9210</strain>
    </source>
</reference>